<evidence type="ECO:0000256" key="5">
    <source>
        <dbReference type="ARBA" id="ARBA00022755"/>
    </source>
</evidence>
<gene>
    <name evidence="11" type="ORF">AMATHDRAFT_196963</name>
</gene>
<dbReference type="Proteomes" id="UP000242287">
    <property type="component" value="Unassembled WGS sequence"/>
</dbReference>
<dbReference type="OrthoDB" id="5575075at2759"/>
<proteinExistence type="inferred from homology"/>
<comment type="similarity">
    <text evidence="6">Belongs to the GART family.</text>
</comment>
<evidence type="ECO:0000256" key="6">
    <source>
        <dbReference type="ARBA" id="ARBA00038440"/>
    </source>
</evidence>
<accession>A0A2A9NFY1</accession>
<feature type="domain" description="Formyl transferase N-terminal" evidence="10">
    <location>
        <begin position="8"/>
        <end position="207"/>
    </location>
</feature>
<evidence type="ECO:0000256" key="1">
    <source>
        <dbReference type="ARBA" id="ARBA00005054"/>
    </source>
</evidence>
<dbReference type="STRING" id="703135.A0A2A9NFY1"/>
<dbReference type="PROSITE" id="PS00373">
    <property type="entry name" value="GART"/>
    <property type="match status" value="1"/>
</dbReference>
<dbReference type="HAMAP" id="MF_01930">
    <property type="entry name" value="PurN"/>
    <property type="match status" value="1"/>
</dbReference>
<evidence type="ECO:0000256" key="2">
    <source>
        <dbReference type="ARBA" id="ARBA00012254"/>
    </source>
</evidence>
<dbReference type="GO" id="GO:0006189">
    <property type="term" value="P:'de novo' IMP biosynthetic process"/>
    <property type="evidence" value="ECO:0007669"/>
    <property type="project" value="UniProtKB-UniPathway"/>
</dbReference>
<dbReference type="InterPro" id="IPR002376">
    <property type="entry name" value="Formyl_transf_N"/>
</dbReference>
<dbReference type="UniPathway" id="UPA00074">
    <property type="reaction ID" value="UER00126"/>
</dbReference>
<dbReference type="EC" id="2.1.2.2" evidence="2"/>
<dbReference type="SUPFAM" id="SSF53328">
    <property type="entry name" value="Formyltransferase"/>
    <property type="match status" value="1"/>
</dbReference>
<dbReference type="Gene3D" id="3.40.50.170">
    <property type="entry name" value="Formyl transferase, N-terminal domain"/>
    <property type="match status" value="1"/>
</dbReference>
<dbReference type="InterPro" id="IPR004607">
    <property type="entry name" value="GART"/>
</dbReference>
<dbReference type="CDD" id="cd08645">
    <property type="entry name" value="FMT_core_GART"/>
    <property type="match status" value="1"/>
</dbReference>
<dbReference type="FunFam" id="3.40.50.170:FF:000009">
    <property type="entry name" value="Phosphoribosylglycinamide formyltransferase (Eurofung)"/>
    <property type="match status" value="1"/>
</dbReference>
<dbReference type="InterPro" id="IPR036477">
    <property type="entry name" value="Formyl_transf_N_sf"/>
</dbReference>
<evidence type="ECO:0000256" key="4">
    <source>
        <dbReference type="ARBA" id="ARBA00022679"/>
    </source>
</evidence>
<keyword evidence="12" id="KW-1185">Reference proteome</keyword>
<keyword evidence="4" id="KW-0808">Transferase</keyword>
<dbReference type="EMBL" id="KZ302072">
    <property type="protein sequence ID" value="PFH48224.1"/>
    <property type="molecule type" value="Genomic_DNA"/>
</dbReference>
<reference evidence="11 12" key="1">
    <citation type="submission" date="2014-02" db="EMBL/GenBank/DDBJ databases">
        <title>Transposable element dynamics among asymbiotic and ectomycorrhizal Amanita fungi.</title>
        <authorList>
            <consortium name="DOE Joint Genome Institute"/>
            <person name="Hess J."/>
            <person name="Skrede I."/>
            <person name="Wolfe B."/>
            <person name="LaButti K."/>
            <person name="Ohm R.A."/>
            <person name="Grigoriev I.V."/>
            <person name="Pringle A."/>
        </authorList>
    </citation>
    <scope>NUCLEOTIDE SEQUENCE [LARGE SCALE GENOMIC DNA]</scope>
    <source>
        <strain evidence="11 12">SKay4041</strain>
    </source>
</reference>
<evidence type="ECO:0000256" key="9">
    <source>
        <dbReference type="ARBA" id="ARBA00047664"/>
    </source>
</evidence>
<dbReference type="NCBIfam" id="TIGR00639">
    <property type="entry name" value="PurN"/>
    <property type="match status" value="1"/>
</dbReference>
<organism evidence="11 12">
    <name type="scientific">Amanita thiersii Skay4041</name>
    <dbReference type="NCBI Taxonomy" id="703135"/>
    <lineage>
        <taxon>Eukaryota</taxon>
        <taxon>Fungi</taxon>
        <taxon>Dikarya</taxon>
        <taxon>Basidiomycota</taxon>
        <taxon>Agaricomycotina</taxon>
        <taxon>Agaricomycetes</taxon>
        <taxon>Agaricomycetidae</taxon>
        <taxon>Agaricales</taxon>
        <taxon>Pluteineae</taxon>
        <taxon>Amanitaceae</taxon>
        <taxon>Amanita</taxon>
    </lineage>
</organism>
<protein>
    <recommendedName>
        <fullName evidence="3">Phosphoribosylglycinamide formyltransferase</fullName>
        <ecNumber evidence="2">2.1.2.2</ecNumber>
    </recommendedName>
    <alternativeName>
        <fullName evidence="8">5'-phosphoribosylglycinamide transformylase</fullName>
    </alternativeName>
    <alternativeName>
        <fullName evidence="7">GAR transformylase</fullName>
    </alternativeName>
</protein>
<dbReference type="InterPro" id="IPR001555">
    <property type="entry name" value="GART_AS"/>
</dbReference>
<dbReference type="PANTHER" id="PTHR43369">
    <property type="entry name" value="PHOSPHORIBOSYLGLYCINAMIDE FORMYLTRANSFERASE"/>
    <property type="match status" value="1"/>
</dbReference>
<evidence type="ECO:0000259" key="10">
    <source>
        <dbReference type="Pfam" id="PF00551"/>
    </source>
</evidence>
<comment type="catalytic activity">
    <reaction evidence="9">
        <text>N(1)-(5-phospho-beta-D-ribosyl)glycinamide + (6R)-10-formyltetrahydrofolate = N(2)-formyl-N(1)-(5-phospho-beta-D-ribosyl)glycinamide + (6S)-5,6,7,8-tetrahydrofolate + H(+)</text>
        <dbReference type="Rhea" id="RHEA:15053"/>
        <dbReference type="ChEBI" id="CHEBI:15378"/>
        <dbReference type="ChEBI" id="CHEBI:57453"/>
        <dbReference type="ChEBI" id="CHEBI:143788"/>
        <dbReference type="ChEBI" id="CHEBI:147286"/>
        <dbReference type="ChEBI" id="CHEBI:195366"/>
        <dbReference type="EC" id="2.1.2.2"/>
    </reaction>
</comment>
<keyword evidence="5" id="KW-0658">Purine biosynthesis</keyword>
<name>A0A2A9NFY1_9AGAR</name>
<evidence type="ECO:0000313" key="11">
    <source>
        <dbReference type="EMBL" id="PFH48224.1"/>
    </source>
</evidence>
<evidence type="ECO:0000256" key="7">
    <source>
        <dbReference type="ARBA" id="ARBA00041324"/>
    </source>
</evidence>
<comment type="pathway">
    <text evidence="1">Purine metabolism; IMP biosynthesis via de novo pathway; N(2)-formyl-N(1)-(5-phospho-D-ribosyl)glycinamide from N(1)-(5-phospho-D-ribosyl)glycinamide (10-formyl THF route): step 1/1.</text>
</comment>
<dbReference type="Pfam" id="PF00551">
    <property type="entry name" value="Formyl_trans_N"/>
    <property type="match status" value="1"/>
</dbReference>
<evidence type="ECO:0000256" key="3">
    <source>
        <dbReference type="ARBA" id="ARBA00022076"/>
    </source>
</evidence>
<dbReference type="GO" id="GO:0004644">
    <property type="term" value="F:phosphoribosylglycinamide formyltransferase activity"/>
    <property type="evidence" value="ECO:0007669"/>
    <property type="project" value="UniProtKB-EC"/>
</dbReference>
<dbReference type="GO" id="GO:0005737">
    <property type="term" value="C:cytoplasm"/>
    <property type="evidence" value="ECO:0007669"/>
    <property type="project" value="TreeGrafter"/>
</dbReference>
<evidence type="ECO:0000256" key="8">
    <source>
        <dbReference type="ARBA" id="ARBA00041682"/>
    </source>
</evidence>
<dbReference type="PANTHER" id="PTHR43369:SF2">
    <property type="entry name" value="PHOSPHORIBOSYLGLYCINAMIDE FORMYLTRANSFERASE"/>
    <property type="match status" value="1"/>
</dbReference>
<evidence type="ECO:0000313" key="12">
    <source>
        <dbReference type="Proteomes" id="UP000242287"/>
    </source>
</evidence>
<dbReference type="AlphaFoldDB" id="A0A2A9NFY1"/>
<sequence>MSLKPSRRIVVLISGSGTNLQALIDAHIPDAEIVLVLSNRKNAYGLTRATNASIPTAYLALQPYLKKNPDKTRDNYDEEVARMILAAKPDIVVLAGWMHILGENFLELLDGRKSMDDSTSPVTVPIINLHPALPGAFDGANAIERAYEAFGRGEIEHSGTMVHRVVKDVDRGKPVVVRNVPIEKGDSLESFEERLHRVEHEIIVEATIKILNEVKPLPNM</sequence>